<accession>A0ABR3PP59</accession>
<keyword evidence="6 8" id="KW-0472">Membrane</keyword>
<comment type="subcellular location">
    <subcellularLocation>
        <location evidence="1">Membrane</location>
        <topology evidence="1">Multi-pass membrane protein</topology>
    </subcellularLocation>
</comment>
<dbReference type="PROSITE" id="PS50929">
    <property type="entry name" value="ABC_TM1F"/>
    <property type="match status" value="2"/>
</dbReference>
<feature type="region of interest" description="Disordered" evidence="7">
    <location>
        <begin position="663"/>
        <end position="705"/>
    </location>
</feature>
<feature type="region of interest" description="Disordered" evidence="7">
    <location>
        <begin position="1"/>
        <end position="20"/>
    </location>
</feature>
<evidence type="ECO:0000259" key="10">
    <source>
        <dbReference type="PROSITE" id="PS50929"/>
    </source>
</evidence>
<evidence type="ECO:0000256" key="1">
    <source>
        <dbReference type="ARBA" id="ARBA00004141"/>
    </source>
</evidence>
<dbReference type="CDD" id="cd18578">
    <property type="entry name" value="ABC_6TM_Pgp_ABCB1_D2_like"/>
    <property type="match status" value="1"/>
</dbReference>
<comment type="caution">
    <text evidence="11">The sequence shown here is derived from an EMBL/GenBank/DDBJ whole genome shotgun (WGS) entry which is preliminary data.</text>
</comment>
<feature type="transmembrane region" description="Helical" evidence="8">
    <location>
        <begin position="953"/>
        <end position="979"/>
    </location>
</feature>
<dbReference type="InterPro" id="IPR011527">
    <property type="entry name" value="ABC1_TM_dom"/>
</dbReference>
<feature type="transmembrane region" description="Helical" evidence="8">
    <location>
        <begin position="312"/>
        <end position="332"/>
    </location>
</feature>
<dbReference type="EMBL" id="JBFMKM010000003">
    <property type="protein sequence ID" value="KAL1311275.1"/>
    <property type="molecule type" value="Genomic_DNA"/>
</dbReference>
<keyword evidence="3" id="KW-0547">Nucleotide-binding</keyword>
<gene>
    <name evidence="11" type="ORF">AAFC00_001463</name>
</gene>
<dbReference type="InterPro" id="IPR003593">
    <property type="entry name" value="AAA+_ATPase"/>
</dbReference>
<evidence type="ECO:0000313" key="12">
    <source>
        <dbReference type="Proteomes" id="UP001562354"/>
    </source>
</evidence>
<dbReference type="InterPro" id="IPR039421">
    <property type="entry name" value="Type_1_exporter"/>
</dbReference>
<keyword evidence="12" id="KW-1185">Reference proteome</keyword>
<dbReference type="SMART" id="SM00382">
    <property type="entry name" value="AAA"/>
    <property type="match status" value="2"/>
</dbReference>
<feature type="domain" description="ABC transmembrane type-1" evidence="10">
    <location>
        <begin position="734"/>
        <end position="1019"/>
    </location>
</feature>
<keyword evidence="5 8" id="KW-1133">Transmembrane helix</keyword>
<feature type="domain" description="ABC transmembrane type-1" evidence="10">
    <location>
        <begin position="97"/>
        <end position="378"/>
    </location>
</feature>
<evidence type="ECO:0000256" key="7">
    <source>
        <dbReference type="SAM" id="MobiDB-lite"/>
    </source>
</evidence>
<dbReference type="Pfam" id="PF00664">
    <property type="entry name" value="ABC_membrane"/>
    <property type="match status" value="2"/>
</dbReference>
<dbReference type="Gene3D" id="3.40.50.300">
    <property type="entry name" value="P-loop containing nucleotide triphosphate hydrolases"/>
    <property type="match status" value="2"/>
</dbReference>
<feature type="transmembrane region" description="Helical" evidence="8">
    <location>
        <begin position="844"/>
        <end position="868"/>
    </location>
</feature>
<feature type="transmembrane region" description="Helical" evidence="8">
    <location>
        <begin position="137"/>
        <end position="158"/>
    </location>
</feature>
<feature type="domain" description="ABC transporter" evidence="9">
    <location>
        <begin position="416"/>
        <end position="659"/>
    </location>
</feature>
<feature type="compositionally biased region" description="Basic and acidic residues" evidence="7">
    <location>
        <begin position="1"/>
        <end position="14"/>
    </location>
</feature>
<evidence type="ECO:0000256" key="3">
    <source>
        <dbReference type="ARBA" id="ARBA00022741"/>
    </source>
</evidence>
<dbReference type="PROSITE" id="PS00211">
    <property type="entry name" value="ABC_TRANSPORTER_1"/>
    <property type="match status" value="2"/>
</dbReference>
<dbReference type="PROSITE" id="PS50893">
    <property type="entry name" value="ABC_TRANSPORTER_2"/>
    <property type="match status" value="2"/>
</dbReference>
<sequence length="1311" mass="141621">MRKDVRHDAGREGRGPSQTYECSRMRSRSVERNVDRNTDIELQTLNNAQTASPPWRTEFVAISRKCVRQICGKNPFKVSYLSLFWPLKSASERLTLLAGILFAIAAGVPLPIIGLIFEKIINSFPPSEHELHTALVQLMGVAVGYFAVTAGYTICWGLTGERLSRKLREMLVQRLLGLDQAFFDVENPDVTNLLTEKIELIQIGTSEKVGIFIQSISYFVAAFVVGFILNAKLTGILLAAVIPLMITIVVVGSSRVAKYARAASEYTESAARIAEGSIDAVRVVQAFGMADRLSDEHSRLLRLAARFAIRKSMAGAIMLGCVYFVAYAANALAFWEGSNIAIATEAHNAGTIYAVVFLILDAAFVVGQFGPFLGVFATAAASGEKIFAILDRPQPDIDVYSTQGSTPDENTMHSDICFNSVSFAYPARTAVRALESLDLTLEGGAMNAIVGPSGSGKSTFVSLLLRLYDVSSGKITIGGHDICDFNITGLRNYISLVDQESVIFSGSVLDNIRHGLNDSSLTTNQVEELCNEAAEAANLDFVEYLPEGMHTQIGLGGNAQLSGGQRQRICLARALVKKPSILLLDEPTSALDATSERLVMDSVRRAAANGTTVVMVAHRLSTVMDSKKIVLMGAGQVIEQGSHDYLIGLDGAYKNLVHAQRLGETSSDESEDEVSERLSRDTVTPGEKQKLSSVEEKYTPLRQAENQSETRSGFFYLLGRCLKLARSDSLLVYAGLIGSLVSGGIILGEAIIFGNLVTLLNGDIQSQNFRDRADFFCLLFFVLSLIALVSYSLSGCAFGVVSAHFVAKVQNISLRSILRQDMQWFTGQSASSLMTSLSSDAGQLSCLSGVALGTIFTVATSVIGGMILAHVVAWKIAIVLLAAVPVMVLAGYVRLRVLALSEARHRSAYNDAASIAAEACRAIRTIAAIGRERGTYEAYAAAIKKPYDHGIRFTFIANTLLALSFSITYFVYALAYWWGARQVREGTYGQLQFFIVLPALLFSAQSAGQVFSLSPEMSRAGVAARNVFALHDQKPTIIDTNNKTSDSISTLDSSTKSGKTLAVCNGQIDLVDVSLCYPSKPNAPAVKNLNIAIKPGEFIAFVGPSGAGKSTIISLLQRFYDPTFGTVKVDGEDIRKVPVEWHRSRLGLVPQEPDLFPGSISYNIGLGAAPGQQVTDDKIIEVCKRCGIHDFIMSLPEAYNTECGTNGSKLSGGQRQRVAVARALIRSPQVLLLDEYTSALDAHSEQHIKKAVDGAAEGRTTIVVAHRLSTIQNATRIYVFDDGEVQEVGTHDQLVAAGGLYASLVKTQTLS</sequence>
<organism evidence="11 12">
    <name type="scientific">Neodothiora populina</name>
    <dbReference type="NCBI Taxonomy" id="2781224"/>
    <lineage>
        <taxon>Eukaryota</taxon>
        <taxon>Fungi</taxon>
        <taxon>Dikarya</taxon>
        <taxon>Ascomycota</taxon>
        <taxon>Pezizomycotina</taxon>
        <taxon>Dothideomycetes</taxon>
        <taxon>Dothideomycetidae</taxon>
        <taxon>Dothideales</taxon>
        <taxon>Dothioraceae</taxon>
        <taxon>Neodothiora</taxon>
    </lineage>
</organism>
<feature type="transmembrane region" description="Helical" evidence="8">
    <location>
        <begin position="235"/>
        <end position="252"/>
    </location>
</feature>
<feature type="transmembrane region" description="Helical" evidence="8">
    <location>
        <begin position="730"/>
        <end position="753"/>
    </location>
</feature>
<dbReference type="Pfam" id="PF00005">
    <property type="entry name" value="ABC_tran"/>
    <property type="match status" value="2"/>
</dbReference>
<dbReference type="PANTHER" id="PTHR43394:SF18">
    <property type="entry name" value="ABC TRANSPORTER B FAMILY MEMBER 11-LIKE"/>
    <property type="match status" value="1"/>
</dbReference>
<evidence type="ECO:0000259" key="9">
    <source>
        <dbReference type="PROSITE" id="PS50893"/>
    </source>
</evidence>
<dbReference type="Proteomes" id="UP001562354">
    <property type="component" value="Unassembled WGS sequence"/>
</dbReference>
<feature type="transmembrane region" description="Helical" evidence="8">
    <location>
        <begin position="94"/>
        <end position="117"/>
    </location>
</feature>
<dbReference type="PANTHER" id="PTHR43394">
    <property type="entry name" value="ATP-DEPENDENT PERMEASE MDL1, MITOCHONDRIAL"/>
    <property type="match status" value="1"/>
</dbReference>
<name>A0ABR3PP59_9PEZI</name>
<dbReference type="CDD" id="cd03249">
    <property type="entry name" value="ABC_MTABC3_MDL1_MDL2"/>
    <property type="match status" value="1"/>
</dbReference>
<evidence type="ECO:0000256" key="5">
    <source>
        <dbReference type="ARBA" id="ARBA00022989"/>
    </source>
</evidence>
<evidence type="ECO:0000256" key="2">
    <source>
        <dbReference type="ARBA" id="ARBA00022692"/>
    </source>
</evidence>
<keyword evidence="4" id="KW-0067">ATP-binding</keyword>
<dbReference type="InterPro" id="IPR036640">
    <property type="entry name" value="ABC1_TM_sf"/>
</dbReference>
<feature type="transmembrane region" description="Helical" evidence="8">
    <location>
        <begin position="209"/>
        <end position="229"/>
    </location>
</feature>
<feature type="compositionally biased region" description="Basic and acidic residues" evidence="7">
    <location>
        <begin position="687"/>
        <end position="699"/>
    </location>
</feature>
<dbReference type="SUPFAM" id="SSF52540">
    <property type="entry name" value="P-loop containing nucleoside triphosphate hydrolases"/>
    <property type="match status" value="2"/>
</dbReference>
<evidence type="ECO:0000256" key="8">
    <source>
        <dbReference type="SAM" id="Phobius"/>
    </source>
</evidence>
<evidence type="ECO:0000256" key="6">
    <source>
        <dbReference type="ARBA" id="ARBA00023136"/>
    </source>
</evidence>
<evidence type="ECO:0000256" key="4">
    <source>
        <dbReference type="ARBA" id="ARBA00022840"/>
    </source>
</evidence>
<dbReference type="InterPro" id="IPR027417">
    <property type="entry name" value="P-loop_NTPase"/>
</dbReference>
<dbReference type="Gene3D" id="1.20.1560.10">
    <property type="entry name" value="ABC transporter type 1, transmembrane domain"/>
    <property type="match status" value="2"/>
</dbReference>
<dbReference type="RefSeq" id="XP_069204124.1">
    <property type="nucleotide sequence ID" value="XM_069340654.1"/>
</dbReference>
<feature type="transmembrane region" description="Helical" evidence="8">
    <location>
        <begin position="352"/>
        <end position="377"/>
    </location>
</feature>
<dbReference type="InterPro" id="IPR017871">
    <property type="entry name" value="ABC_transporter-like_CS"/>
</dbReference>
<feature type="transmembrane region" description="Helical" evidence="8">
    <location>
        <begin position="874"/>
        <end position="895"/>
    </location>
</feature>
<feature type="transmembrane region" description="Helical" evidence="8">
    <location>
        <begin position="773"/>
        <end position="806"/>
    </location>
</feature>
<dbReference type="GeneID" id="95975166"/>
<protein>
    <submittedName>
        <fullName evidence="11">Uncharacterized protein</fullName>
    </submittedName>
</protein>
<keyword evidence="2 8" id="KW-0812">Transmembrane</keyword>
<dbReference type="SUPFAM" id="SSF90123">
    <property type="entry name" value="ABC transporter transmembrane region"/>
    <property type="match status" value="2"/>
</dbReference>
<dbReference type="InterPro" id="IPR003439">
    <property type="entry name" value="ABC_transporter-like_ATP-bd"/>
</dbReference>
<dbReference type="CDD" id="cd18577">
    <property type="entry name" value="ABC_6TM_Pgp_ABCB1_D1_like"/>
    <property type="match status" value="1"/>
</dbReference>
<reference evidence="11 12" key="1">
    <citation type="submission" date="2024-07" db="EMBL/GenBank/DDBJ databases">
        <title>Draft sequence of the Neodothiora populina.</title>
        <authorList>
            <person name="Drown D.D."/>
            <person name="Schuette U.S."/>
            <person name="Buechlein A.B."/>
            <person name="Rusch D.R."/>
            <person name="Winton L.W."/>
            <person name="Adams G.A."/>
        </authorList>
    </citation>
    <scope>NUCLEOTIDE SEQUENCE [LARGE SCALE GENOMIC DNA]</scope>
    <source>
        <strain evidence="11 12">CPC 39397</strain>
    </source>
</reference>
<evidence type="ECO:0000313" key="11">
    <source>
        <dbReference type="EMBL" id="KAL1311275.1"/>
    </source>
</evidence>
<feature type="domain" description="ABC transporter" evidence="9">
    <location>
        <begin position="1068"/>
        <end position="1307"/>
    </location>
</feature>
<proteinExistence type="predicted"/>